<keyword evidence="1" id="KW-0378">Hydrolase</keyword>
<accession>A0ACC1I209</accession>
<sequence length="603" mass="66879">MSQLYSRICFENVRTAGRRGARISTLVPVTATSKASTRSYSIALSKVVGGSRVLGTKFLLLDQQQQQRHVLVSSSALPGTGARRWFQSSAASQKKKGGKSDDNDDPESGDKPKKEQKKDDADKKVADEAEEKGSRRRRAPRRSENEKAAADNGGDTSGAQVQRDPLTQLKRAVGVADYAQGQQSFIPDNYPNVMMLPITRRPLFPSLYKSIQVQDPQVIGALRELVDRGEPYVATFMLKDDEKDVDAIKKTSEVHEIGVFSRIMSIYVSPNPEDKHLTVALYPWRRVRMKRILGNPDPAAKATTEAAADSLLEAPKSKSVTGPSGTEAIDASKVLNSIKSDYDFTAIEVENVEDEPYDAKDATISATMSEIVSVLREITTMNPMFREQIHHFASAQVSKAVFENPSKLADFAAALSGGSSEELQDILSDLNVATRLEKALVVLKKELMNAQLQNKISKDVEAKISKRQRDFYLMEQLKGIKRELGLESDGKDKLIEQFKAKAEALQMPAEVKKVFDEEVSKLAHLEPAASEFNVTRNYLDWLTQIPWGKYSVEDYDLKRAKVVLDEDHYGLEDVKQRILEFIAVGKLRGAVQGKILCFVGPPG</sequence>
<comment type="caution">
    <text evidence="1">The sequence shown here is derived from an EMBL/GenBank/DDBJ whole genome shotgun (WGS) entry which is preliminary data.</text>
</comment>
<reference evidence="1" key="1">
    <citation type="submission" date="2022-07" db="EMBL/GenBank/DDBJ databases">
        <title>Phylogenomic reconstructions and comparative analyses of Kickxellomycotina fungi.</title>
        <authorList>
            <person name="Reynolds N.K."/>
            <person name="Stajich J.E."/>
            <person name="Barry K."/>
            <person name="Grigoriev I.V."/>
            <person name="Crous P."/>
            <person name="Smith M.E."/>
        </authorList>
    </citation>
    <scope>NUCLEOTIDE SEQUENCE</scope>
    <source>
        <strain evidence="1">Benny 63K</strain>
    </source>
</reference>
<feature type="non-terminal residue" evidence="1">
    <location>
        <position position="603"/>
    </location>
</feature>
<protein>
    <submittedName>
        <fullName evidence="1">ATP-dependent Lon protease pim1</fullName>
        <ecNumber evidence="1">3.4.21.53</ecNumber>
    </submittedName>
</protein>
<organism evidence="1 2">
    <name type="scientific">Kickxella alabastrina</name>
    <dbReference type="NCBI Taxonomy" id="61397"/>
    <lineage>
        <taxon>Eukaryota</taxon>
        <taxon>Fungi</taxon>
        <taxon>Fungi incertae sedis</taxon>
        <taxon>Zoopagomycota</taxon>
        <taxon>Kickxellomycotina</taxon>
        <taxon>Kickxellomycetes</taxon>
        <taxon>Kickxellales</taxon>
        <taxon>Kickxellaceae</taxon>
        <taxon>Kickxella</taxon>
    </lineage>
</organism>
<gene>
    <name evidence="1" type="primary">PIM1_3</name>
    <name evidence="1" type="ORF">LPJ66_011186</name>
</gene>
<proteinExistence type="predicted"/>
<dbReference type="EMBL" id="JANBPG010003260">
    <property type="protein sequence ID" value="KAJ1882243.1"/>
    <property type="molecule type" value="Genomic_DNA"/>
</dbReference>
<keyword evidence="1" id="KW-0645">Protease</keyword>
<dbReference type="Proteomes" id="UP001150581">
    <property type="component" value="Unassembled WGS sequence"/>
</dbReference>
<dbReference type="EC" id="3.4.21.53" evidence="1"/>
<evidence type="ECO:0000313" key="1">
    <source>
        <dbReference type="EMBL" id="KAJ1882243.1"/>
    </source>
</evidence>
<evidence type="ECO:0000313" key="2">
    <source>
        <dbReference type="Proteomes" id="UP001150581"/>
    </source>
</evidence>
<keyword evidence="2" id="KW-1185">Reference proteome</keyword>
<name>A0ACC1I209_9FUNG</name>